<dbReference type="Proteomes" id="UP000286997">
    <property type="component" value="Unassembled WGS sequence"/>
</dbReference>
<dbReference type="AlphaFoldDB" id="A0A437PI68"/>
<evidence type="ECO:0000256" key="3">
    <source>
        <dbReference type="ARBA" id="ARBA00023014"/>
    </source>
</evidence>
<dbReference type="GO" id="GO:0003824">
    <property type="term" value="F:catalytic activity"/>
    <property type="evidence" value="ECO:0007669"/>
    <property type="project" value="InterPro"/>
</dbReference>
<feature type="compositionally biased region" description="Basic and acidic residues" evidence="4">
    <location>
        <begin position="47"/>
        <end position="63"/>
    </location>
</feature>
<feature type="domain" description="Radical SAM core" evidence="5">
    <location>
        <begin position="89"/>
        <end position="362"/>
    </location>
</feature>
<dbReference type="InterPro" id="IPR040086">
    <property type="entry name" value="MJ0683-like"/>
</dbReference>
<name>A0A437PI68_9HYPH</name>
<evidence type="ECO:0000259" key="5">
    <source>
        <dbReference type="PROSITE" id="PS51918"/>
    </source>
</evidence>
<gene>
    <name evidence="6" type="ORF">EOE48_02175</name>
</gene>
<dbReference type="Pfam" id="PF04055">
    <property type="entry name" value="Radical_SAM"/>
    <property type="match status" value="1"/>
</dbReference>
<evidence type="ECO:0000313" key="6">
    <source>
        <dbReference type="EMBL" id="RVU21968.1"/>
    </source>
</evidence>
<dbReference type="CDD" id="cd01335">
    <property type="entry name" value="Radical_SAM"/>
    <property type="match status" value="1"/>
</dbReference>
<dbReference type="Gene3D" id="3.80.30.30">
    <property type="match status" value="1"/>
</dbReference>
<keyword evidence="7" id="KW-1185">Reference proteome</keyword>
<evidence type="ECO:0000256" key="4">
    <source>
        <dbReference type="SAM" id="MobiDB-lite"/>
    </source>
</evidence>
<keyword evidence="2" id="KW-0408">Iron</keyword>
<keyword evidence="1" id="KW-0479">Metal-binding</keyword>
<dbReference type="InterPro" id="IPR006638">
    <property type="entry name" value="Elp3/MiaA/NifB-like_rSAM"/>
</dbReference>
<feature type="region of interest" description="Disordered" evidence="4">
    <location>
        <begin position="1"/>
        <end position="63"/>
    </location>
</feature>
<dbReference type="GO" id="GO:0046872">
    <property type="term" value="F:metal ion binding"/>
    <property type="evidence" value="ECO:0007669"/>
    <property type="project" value="UniProtKB-KW"/>
</dbReference>
<sequence>MLAGKSNAASGDIVTSDEVQPDRFRLAAAMPDPAARRGRGATANPTGRHEPTRRERFADGWDRDEAPARLRTEVVPERSRRIITRNASPDLGFDRSINPYRGCEHGCVYCFARPNHAHLGLSPGLDFETRLFAKPDAAMLLERELSARGYRPATIALGTATDPYQPVEREHRITRAVLEVLARFRHPVGIVTKSDLVLRDLDLLAPMAAQGLVRVAVSLTTLDPVLARRMEPRAVRPGRRVETIRALAAAGIPVSVLMAPVIPGLNDHEIEAVLAAAREAGAVAAGSTLLRLPHELADLVRDWFAEHYPGKAERVFALVADTRGGGTYDAAFGRRFTGTGPYAEMIARRVRLARVRLGYPAAVAPLRTDLFAVPREAGPQLSLF</sequence>
<evidence type="ECO:0000256" key="2">
    <source>
        <dbReference type="ARBA" id="ARBA00023004"/>
    </source>
</evidence>
<organism evidence="6 7">
    <name type="scientific">Methylobacterium oryzihabitans</name>
    <dbReference type="NCBI Taxonomy" id="2499852"/>
    <lineage>
        <taxon>Bacteria</taxon>
        <taxon>Pseudomonadati</taxon>
        <taxon>Pseudomonadota</taxon>
        <taxon>Alphaproteobacteria</taxon>
        <taxon>Hyphomicrobiales</taxon>
        <taxon>Methylobacteriaceae</taxon>
        <taxon>Methylobacterium</taxon>
    </lineage>
</organism>
<dbReference type="SMART" id="SM00729">
    <property type="entry name" value="Elp3"/>
    <property type="match status" value="1"/>
</dbReference>
<dbReference type="OrthoDB" id="9785699at2"/>
<dbReference type="PANTHER" id="PTHR43432:SF3">
    <property type="entry name" value="SLR0285 PROTEIN"/>
    <property type="match status" value="1"/>
</dbReference>
<dbReference type="InterPro" id="IPR058240">
    <property type="entry name" value="rSAM_sf"/>
</dbReference>
<dbReference type="SUPFAM" id="SSF102114">
    <property type="entry name" value="Radical SAM enzymes"/>
    <property type="match status" value="1"/>
</dbReference>
<evidence type="ECO:0000256" key="1">
    <source>
        <dbReference type="ARBA" id="ARBA00022723"/>
    </source>
</evidence>
<dbReference type="NCBIfam" id="NF033668">
    <property type="entry name" value="rSAM_PA0069"/>
    <property type="match status" value="1"/>
</dbReference>
<dbReference type="EMBL" id="SACP01000001">
    <property type="protein sequence ID" value="RVU21968.1"/>
    <property type="molecule type" value="Genomic_DNA"/>
</dbReference>
<accession>A0A437PI68</accession>
<dbReference type="SFLD" id="SFLDG01084">
    <property type="entry name" value="Uncharacterised_Radical_SAM_Su"/>
    <property type="match status" value="1"/>
</dbReference>
<evidence type="ECO:0000313" key="7">
    <source>
        <dbReference type="Proteomes" id="UP000286997"/>
    </source>
</evidence>
<protein>
    <submittedName>
        <fullName evidence="6">PA0069 family radical SAM protein</fullName>
    </submittedName>
</protein>
<dbReference type="SFLD" id="SFLDS00029">
    <property type="entry name" value="Radical_SAM"/>
    <property type="match status" value="1"/>
</dbReference>
<dbReference type="GO" id="GO:0051536">
    <property type="term" value="F:iron-sulfur cluster binding"/>
    <property type="evidence" value="ECO:0007669"/>
    <property type="project" value="UniProtKB-KW"/>
</dbReference>
<dbReference type="RefSeq" id="WP_127727209.1">
    <property type="nucleotide sequence ID" value="NZ_SACP01000001.1"/>
</dbReference>
<dbReference type="PROSITE" id="PS51918">
    <property type="entry name" value="RADICAL_SAM"/>
    <property type="match status" value="1"/>
</dbReference>
<reference evidence="6 7" key="1">
    <citation type="submission" date="2019-01" db="EMBL/GenBank/DDBJ databases">
        <authorList>
            <person name="Chen W.-M."/>
        </authorList>
    </citation>
    <scope>NUCLEOTIDE SEQUENCE [LARGE SCALE GENOMIC DNA]</scope>
    <source>
        <strain evidence="6 7">TER-1</strain>
    </source>
</reference>
<comment type="caution">
    <text evidence="6">The sequence shown here is derived from an EMBL/GenBank/DDBJ whole genome shotgun (WGS) entry which is preliminary data.</text>
</comment>
<keyword evidence="3" id="KW-0411">Iron-sulfur</keyword>
<dbReference type="InterPro" id="IPR007197">
    <property type="entry name" value="rSAM"/>
</dbReference>
<proteinExistence type="predicted"/>
<dbReference type="PANTHER" id="PTHR43432">
    <property type="entry name" value="SLR0285 PROTEIN"/>
    <property type="match status" value="1"/>
</dbReference>